<accession>A0A9P0VX14</accession>
<dbReference type="Gene3D" id="3.30.420.40">
    <property type="match status" value="2"/>
</dbReference>
<dbReference type="Pfam" id="PF00022">
    <property type="entry name" value="Actin"/>
    <property type="match status" value="1"/>
</dbReference>
<comment type="caution">
    <text evidence="2">The sequence shown here is derived from an EMBL/GenBank/DDBJ whole genome shotgun (WGS) entry which is preliminary data.</text>
</comment>
<evidence type="ECO:0000256" key="1">
    <source>
        <dbReference type="RuleBase" id="RU000487"/>
    </source>
</evidence>
<dbReference type="PRINTS" id="PR00190">
    <property type="entry name" value="ACTIN"/>
</dbReference>
<dbReference type="PANTHER" id="PTHR11937">
    <property type="entry name" value="ACTIN"/>
    <property type="match status" value="1"/>
</dbReference>
<dbReference type="EMBL" id="CAKXYY010000003">
    <property type="protein sequence ID" value="CAH2351438.1"/>
    <property type="molecule type" value="Genomic_DNA"/>
</dbReference>
<evidence type="ECO:0000313" key="3">
    <source>
        <dbReference type="Proteomes" id="UP000837801"/>
    </source>
</evidence>
<name>A0A9P0VX14_9ASCO</name>
<sequence length="464" mass="51109">MSYSSPAVVIDNGSQTTRAGFASADLPSLVYSSTYSIDPSDPKKVIIGDDERDSNPQNEVMTLIDNGLVYNWDNIIHNWQYAYDNLDASSPIDPKEFPLMLTEQPWNTDKNKLAATQLAFETLQVPIFSLVKTPLAQLYHQGKSSGLVVDLGSGITSVTPILDGIVQSKASFHSKYAGDFISLHCLNYLSQQVPSLDYLLPKPFVNNPTAQLSASFKNFQVTNRVVEDFKYSMLSVSEFPANNPAAHAALQIQSKNFYLPYGKTIPVANEQVNLLEPLFQPSAYPLPNMTLPQPIFDKPSTQGLTHLILSSLKALEASIIPQAILENTANTSANSSHHARFNDILRELLTNLLITGGGSLSAGITPRIIDSVYKSLHQYFPNYLFTQPGHLHIATIQPASINNLDWDKKFGSWLGACNLASMLNGTGSSGNQEDNSVNIALDNWYVTKSDYEELGEDLILEKFK</sequence>
<protein>
    <submittedName>
        <fullName evidence="2">Actin-related protein 4</fullName>
    </submittedName>
</protein>
<organism evidence="2 3">
    <name type="scientific">[Candida] railenensis</name>
    <dbReference type="NCBI Taxonomy" id="45579"/>
    <lineage>
        <taxon>Eukaryota</taxon>
        <taxon>Fungi</taxon>
        <taxon>Dikarya</taxon>
        <taxon>Ascomycota</taxon>
        <taxon>Saccharomycotina</taxon>
        <taxon>Pichiomycetes</taxon>
        <taxon>Debaryomycetaceae</taxon>
        <taxon>Kurtzmaniella</taxon>
    </lineage>
</organism>
<dbReference type="InterPro" id="IPR020902">
    <property type="entry name" value="Actin/actin-like_CS"/>
</dbReference>
<dbReference type="PROSITE" id="PS01132">
    <property type="entry name" value="ACTINS_ACT_LIKE"/>
    <property type="match status" value="1"/>
</dbReference>
<dbReference type="OrthoDB" id="5132116at2759"/>
<dbReference type="Gene3D" id="3.90.640.10">
    <property type="entry name" value="Actin, Chain A, domain 4"/>
    <property type="match status" value="1"/>
</dbReference>
<dbReference type="SMART" id="SM00268">
    <property type="entry name" value="ACTIN"/>
    <property type="match status" value="1"/>
</dbReference>
<keyword evidence="3" id="KW-1185">Reference proteome</keyword>
<dbReference type="InterPro" id="IPR043129">
    <property type="entry name" value="ATPase_NBD"/>
</dbReference>
<comment type="similarity">
    <text evidence="1">Belongs to the actin family.</text>
</comment>
<proteinExistence type="inferred from homology"/>
<dbReference type="InterPro" id="IPR004000">
    <property type="entry name" value="Actin"/>
</dbReference>
<dbReference type="Proteomes" id="UP000837801">
    <property type="component" value="Unassembled WGS sequence"/>
</dbReference>
<dbReference type="AlphaFoldDB" id="A0A9P0VX14"/>
<gene>
    <name evidence="2" type="ORF">CLIB1423_03S06304</name>
</gene>
<reference evidence="2" key="1">
    <citation type="submission" date="2022-03" db="EMBL/GenBank/DDBJ databases">
        <authorList>
            <person name="Legras J.-L."/>
            <person name="Devillers H."/>
            <person name="Grondin C."/>
        </authorList>
    </citation>
    <scope>NUCLEOTIDE SEQUENCE</scope>
    <source>
        <strain evidence="2">CLIB 1423</strain>
    </source>
</reference>
<dbReference type="SUPFAM" id="SSF53067">
    <property type="entry name" value="Actin-like ATPase domain"/>
    <property type="match status" value="2"/>
</dbReference>
<evidence type="ECO:0000313" key="2">
    <source>
        <dbReference type="EMBL" id="CAH2351438.1"/>
    </source>
</evidence>